<proteinExistence type="predicted"/>
<reference evidence="1" key="1">
    <citation type="submission" date="2014-09" db="EMBL/GenBank/DDBJ databases">
        <authorList>
            <person name="Magalhaes I.L.F."/>
            <person name="Oliveira U."/>
            <person name="Santos F.R."/>
            <person name="Vidigal T.H.D.A."/>
            <person name="Brescovit A.D."/>
            <person name="Santos A.J."/>
        </authorList>
    </citation>
    <scope>NUCLEOTIDE SEQUENCE</scope>
    <source>
        <tissue evidence="1">Shoot tissue taken approximately 20 cm above the soil surface</tissue>
    </source>
</reference>
<evidence type="ECO:0000313" key="1">
    <source>
        <dbReference type="EMBL" id="JAD48628.1"/>
    </source>
</evidence>
<dbReference type="EMBL" id="GBRH01249267">
    <property type="protein sequence ID" value="JAD48628.1"/>
    <property type="molecule type" value="Transcribed_RNA"/>
</dbReference>
<name>A0A0A9AFJ2_ARUDO</name>
<protein>
    <submittedName>
        <fullName evidence="1">Uncharacterized protein</fullName>
    </submittedName>
</protein>
<reference evidence="1" key="2">
    <citation type="journal article" date="2015" name="Data Brief">
        <title>Shoot transcriptome of the giant reed, Arundo donax.</title>
        <authorList>
            <person name="Barrero R.A."/>
            <person name="Guerrero F.D."/>
            <person name="Moolhuijzen P."/>
            <person name="Goolsby J.A."/>
            <person name="Tidwell J."/>
            <person name="Bellgard S.E."/>
            <person name="Bellgard M.I."/>
        </authorList>
    </citation>
    <scope>NUCLEOTIDE SEQUENCE</scope>
    <source>
        <tissue evidence="1">Shoot tissue taken approximately 20 cm above the soil surface</tissue>
    </source>
</reference>
<organism evidence="1">
    <name type="scientific">Arundo donax</name>
    <name type="common">Giant reed</name>
    <name type="synonym">Donax arundinaceus</name>
    <dbReference type="NCBI Taxonomy" id="35708"/>
    <lineage>
        <taxon>Eukaryota</taxon>
        <taxon>Viridiplantae</taxon>
        <taxon>Streptophyta</taxon>
        <taxon>Embryophyta</taxon>
        <taxon>Tracheophyta</taxon>
        <taxon>Spermatophyta</taxon>
        <taxon>Magnoliopsida</taxon>
        <taxon>Liliopsida</taxon>
        <taxon>Poales</taxon>
        <taxon>Poaceae</taxon>
        <taxon>PACMAD clade</taxon>
        <taxon>Arundinoideae</taxon>
        <taxon>Arundineae</taxon>
        <taxon>Arundo</taxon>
    </lineage>
</organism>
<sequence>MKSVVNAVWWDLERRRTKLKKRWTEMRVQARTALMGTQIIVKWSSFGKMTMLVQGPRTAKMMVRRKYAAAPARRPSKTRGLLTCS</sequence>
<dbReference type="AlphaFoldDB" id="A0A0A9AFJ2"/>
<accession>A0A0A9AFJ2</accession>